<evidence type="ECO:0000313" key="7">
    <source>
        <dbReference type="Proteomes" id="UP000256679"/>
    </source>
</evidence>
<organism evidence="6 7">
    <name type="scientific">Paracoccus thiocyanatus</name>
    <dbReference type="NCBI Taxonomy" id="34006"/>
    <lineage>
        <taxon>Bacteria</taxon>
        <taxon>Pseudomonadati</taxon>
        <taxon>Pseudomonadota</taxon>
        <taxon>Alphaproteobacteria</taxon>
        <taxon>Rhodobacterales</taxon>
        <taxon>Paracoccaceae</taxon>
        <taxon>Paracoccus</taxon>
    </lineage>
</organism>
<proteinExistence type="inferred from homology"/>
<dbReference type="PANTHER" id="PTHR30502">
    <property type="entry name" value="2-KETO-3-DEOXY-L-RHAMNONATE ALDOLASE"/>
    <property type="match status" value="1"/>
</dbReference>
<name>A0A3D8PA17_9RHOB</name>
<keyword evidence="2" id="KW-0479">Metal-binding</keyword>
<protein>
    <recommendedName>
        <fullName evidence="5">HpcH/HpaI aldolase/citrate lyase domain-containing protein</fullName>
    </recommendedName>
</protein>
<dbReference type="Pfam" id="PF03328">
    <property type="entry name" value="HpcH_HpaI"/>
    <property type="match status" value="1"/>
</dbReference>
<dbReference type="EMBL" id="QFCQ01000060">
    <property type="protein sequence ID" value="RDW12904.1"/>
    <property type="molecule type" value="Genomic_DNA"/>
</dbReference>
<keyword evidence="3" id="KW-0456">Lyase</keyword>
<comment type="caution">
    <text evidence="6">The sequence shown here is derived from an EMBL/GenBank/DDBJ whole genome shotgun (WGS) entry which is preliminary data.</text>
</comment>
<feature type="domain" description="HpcH/HpaI aldolase/citrate lyase" evidence="5">
    <location>
        <begin position="36"/>
        <end position="253"/>
    </location>
</feature>
<feature type="region of interest" description="Disordered" evidence="4">
    <location>
        <begin position="1"/>
        <end position="22"/>
    </location>
</feature>
<dbReference type="SUPFAM" id="SSF51621">
    <property type="entry name" value="Phosphoenolpyruvate/pyruvate domain"/>
    <property type="match status" value="1"/>
</dbReference>
<sequence length="275" mass="29644">MVSCGKPTKRMRHDMNHQDERSRFRQRVLDGDKLLGAFCPAPSPELIEVAAYSGFDFVVIDAEHGPITISDVVHMTRAAHSAGAPVIVRVPEYSGEFIMRSLDAGVDGILVPQVEEAAEVQRIFQAMHYPPVGVRGLAFYARAHGFTRRTGPEAMNSANQHVLTSVLVETPKGVENIDEIMAVQGLDMVLVGTGDLAANIGYGPETAAKVDAAVTRVAEAGKRHGVTTAIAGQSADDAAKFARRGYKVMVTGMLPHLLRFCTDFVNASRKGMEAD</sequence>
<reference evidence="6 7" key="1">
    <citation type="submission" date="2018-05" db="EMBL/GenBank/DDBJ databases">
        <title>Whole genome sequencing of Paracoccus thiocyanatus SST.</title>
        <authorList>
            <person name="Ghosh W."/>
            <person name="Rameez M.J."/>
            <person name="Roy C."/>
        </authorList>
    </citation>
    <scope>NUCLEOTIDE SEQUENCE [LARGE SCALE GENOMIC DNA]</scope>
    <source>
        <strain evidence="6 7">SST</strain>
    </source>
</reference>
<dbReference type="Proteomes" id="UP000256679">
    <property type="component" value="Unassembled WGS sequence"/>
</dbReference>
<dbReference type="PANTHER" id="PTHR30502:SF0">
    <property type="entry name" value="PHOSPHOENOLPYRUVATE CARBOXYLASE FAMILY PROTEIN"/>
    <property type="match status" value="1"/>
</dbReference>
<dbReference type="InterPro" id="IPR015813">
    <property type="entry name" value="Pyrv/PenolPyrv_kinase-like_dom"/>
</dbReference>
<comment type="similarity">
    <text evidence="1">Belongs to the HpcH/HpaI aldolase family.</text>
</comment>
<dbReference type="GO" id="GO:0046872">
    <property type="term" value="F:metal ion binding"/>
    <property type="evidence" value="ECO:0007669"/>
    <property type="project" value="UniProtKB-KW"/>
</dbReference>
<dbReference type="InterPro" id="IPR050251">
    <property type="entry name" value="HpcH-HpaI_aldolase"/>
</dbReference>
<accession>A0A3D8PA17</accession>
<evidence type="ECO:0000256" key="2">
    <source>
        <dbReference type="ARBA" id="ARBA00022723"/>
    </source>
</evidence>
<evidence type="ECO:0000256" key="1">
    <source>
        <dbReference type="ARBA" id="ARBA00005568"/>
    </source>
</evidence>
<evidence type="ECO:0000259" key="5">
    <source>
        <dbReference type="Pfam" id="PF03328"/>
    </source>
</evidence>
<dbReference type="GO" id="GO:0005737">
    <property type="term" value="C:cytoplasm"/>
    <property type="evidence" value="ECO:0007669"/>
    <property type="project" value="TreeGrafter"/>
</dbReference>
<gene>
    <name evidence="6" type="ORF">DIE28_11090</name>
</gene>
<dbReference type="Gene3D" id="3.20.20.60">
    <property type="entry name" value="Phosphoenolpyruvate-binding domains"/>
    <property type="match status" value="1"/>
</dbReference>
<dbReference type="InterPro" id="IPR005000">
    <property type="entry name" value="Aldolase/citrate-lyase_domain"/>
</dbReference>
<feature type="compositionally biased region" description="Basic and acidic residues" evidence="4">
    <location>
        <begin position="13"/>
        <end position="22"/>
    </location>
</feature>
<dbReference type="GO" id="GO:0016832">
    <property type="term" value="F:aldehyde-lyase activity"/>
    <property type="evidence" value="ECO:0007669"/>
    <property type="project" value="TreeGrafter"/>
</dbReference>
<dbReference type="InterPro" id="IPR040442">
    <property type="entry name" value="Pyrv_kinase-like_dom_sf"/>
</dbReference>
<evidence type="ECO:0000313" key="6">
    <source>
        <dbReference type="EMBL" id="RDW12904.1"/>
    </source>
</evidence>
<evidence type="ECO:0000256" key="4">
    <source>
        <dbReference type="SAM" id="MobiDB-lite"/>
    </source>
</evidence>
<evidence type="ECO:0000256" key="3">
    <source>
        <dbReference type="ARBA" id="ARBA00023239"/>
    </source>
</evidence>
<keyword evidence="7" id="KW-1185">Reference proteome</keyword>
<dbReference type="AlphaFoldDB" id="A0A3D8PA17"/>